<dbReference type="GO" id="GO:0005337">
    <property type="term" value="F:nucleoside transmembrane transporter activity"/>
    <property type="evidence" value="ECO:0007669"/>
    <property type="project" value="InterPro"/>
</dbReference>
<evidence type="ECO:0000256" key="3">
    <source>
        <dbReference type="ARBA" id="ARBA00022448"/>
    </source>
</evidence>
<dbReference type="EMBL" id="OU900102">
    <property type="protein sequence ID" value="CAG9865092.1"/>
    <property type="molecule type" value="Genomic_DNA"/>
</dbReference>
<dbReference type="InterPro" id="IPR002259">
    <property type="entry name" value="Eqnu_transpt"/>
</dbReference>
<gene>
    <name evidence="8" type="ORF">PHYEVI_LOCUS11337</name>
</gene>
<feature type="transmembrane region" description="Helical" evidence="7">
    <location>
        <begin position="88"/>
        <end position="109"/>
    </location>
</feature>
<feature type="transmembrane region" description="Helical" evidence="7">
    <location>
        <begin position="312"/>
        <end position="333"/>
    </location>
</feature>
<dbReference type="SUPFAM" id="SSF103473">
    <property type="entry name" value="MFS general substrate transporter"/>
    <property type="match status" value="1"/>
</dbReference>
<keyword evidence="4 7" id="KW-0812">Transmembrane</keyword>
<evidence type="ECO:0000256" key="6">
    <source>
        <dbReference type="ARBA" id="ARBA00023136"/>
    </source>
</evidence>
<feature type="transmembrane region" description="Helical" evidence="7">
    <location>
        <begin position="382"/>
        <end position="401"/>
    </location>
</feature>
<evidence type="ECO:0000256" key="4">
    <source>
        <dbReference type="ARBA" id="ARBA00022692"/>
    </source>
</evidence>
<feature type="transmembrane region" description="Helical" evidence="7">
    <location>
        <begin position="215"/>
        <end position="237"/>
    </location>
</feature>
<dbReference type="Pfam" id="PF01733">
    <property type="entry name" value="Nucleoside_tran"/>
    <property type="match status" value="1"/>
</dbReference>
<keyword evidence="5 7" id="KW-1133">Transmembrane helix</keyword>
<feature type="transmembrane region" description="Helical" evidence="7">
    <location>
        <begin position="188"/>
        <end position="209"/>
    </location>
</feature>
<accession>A0A9N9XUQ8</accession>
<name>A0A9N9XUQ8_PHYSR</name>
<feature type="transmembrane region" description="Helical" evidence="7">
    <location>
        <begin position="266"/>
        <end position="287"/>
    </location>
</feature>
<evidence type="ECO:0000256" key="5">
    <source>
        <dbReference type="ARBA" id="ARBA00022989"/>
    </source>
</evidence>
<evidence type="ECO:0000256" key="7">
    <source>
        <dbReference type="SAM" id="Phobius"/>
    </source>
</evidence>
<feature type="transmembrane region" description="Helical" evidence="7">
    <location>
        <begin position="151"/>
        <end position="176"/>
    </location>
</feature>
<keyword evidence="9" id="KW-1185">Reference proteome</keyword>
<keyword evidence="3" id="KW-0813">Transport</keyword>
<dbReference type="Proteomes" id="UP001153712">
    <property type="component" value="Chromosome 9"/>
</dbReference>
<evidence type="ECO:0000256" key="2">
    <source>
        <dbReference type="ARBA" id="ARBA00007965"/>
    </source>
</evidence>
<dbReference type="PANTHER" id="PTHR10332">
    <property type="entry name" value="EQUILIBRATIVE NUCLEOSIDE TRANSPORTER"/>
    <property type="match status" value="1"/>
</dbReference>
<evidence type="ECO:0008006" key="10">
    <source>
        <dbReference type="Google" id="ProtNLM"/>
    </source>
</evidence>
<feature type="transmembrane region" description="Helical" evidence="7">
    <location>
        <begin position="342"/>
        <end position="362"/>
    </location>
</feature>
<sequence>MDIDYHLKRASLLSEQTNDFRPSLRKISEEKSPPDKFHLAALFSFFNGMAGMIPLTFFLTANDYWMHKLRDTRYENYDLNNKTTLQQMFTSVSTTGTSVPSVVTVILSMLYGAQFDLRKRFVFTLGIVSSMFIVFTILVEVDTDSWQTTFFILTIGVLCMISAVQPLFGITSMSFLSRLPVSFMHINLYGTTIGGLFGSTLQIISLSVGKNSTEIAMIYFTCGTVVMCFTLILAYLIKYSPVVTFYMKTTQDVRPKRHSLKEYKKVMIDIWPIIVILILPMLTMGLGHPNITNLVTSEHYDKNGENLWYDKYFVAVATFFMFDVTQLIGRFFGRAHINENNYWWYIGVTVIKTVFLTPLYLFCNALPRHHLSVWFPHDYQYNLIHFSNCLLLGILLTNNFLSVPNFAKENTELAYKMITTLLIIIASVSSLLNPLIVRLL</sequence>
<keyword evidence="6 7" id="KW-0472">Membrane</keyword>
<feature type="transmembrane region" description="Helical" evidence="7">
    <location>
        <begin position="121"/>
        <end position="139"/>
    </location>
</feature>
<dbReference type="AlphaFoldDB" id="A0A9N9XUQ8"/>
<dbReference type="InterPro" id="IPR036259">
    <property type="entry name" value="MFS_trans_sf"/>
</dbReference>
<protein>
    <recommendedName>
        <fullName evidence="10">Equilibrative nucleoside transporter 3</fullName>
    </recommendedName>
</protein>
<organism evidence="8 9">
    <name type="scientific">Phyllotreta striolata</name>
    <name type="common">Striped flea beetle</name>
    <name type="synonym">Crioceris striolata</name>
    <dbReference type="NCBI Taxonomy" id="444603"/>
    <lineage>
        <taxon>Eukaryota</taxon>
        <taxon>Metazoa</taxon>
        <taxon>Ecdysozoa</taxon>
        <taxon>Arthropoda</taxon>
        <taxon>Hexapoda</taxon>
        <taxon>Insecta</taxon>
        <taxon>Pterygota</taxon>
        <taxon>Neoptera</taxon>
        <taxon>Endopterygota</taxon>
        <taxon>Coleoptera</taxon>
        <taxon>Polyphaga</taxon>
        <taxon>Cucujiformia</taxon>
        <taxon>Chrysomeloidea</taxon>
        <taxon>Chrysomelidae</taxon>
        <taxon>Galerucinae</taxon>
        <taxon>Alticini</taxon>
        <taxon>Phyllotreta</taxon>
    </lineage>
</organism>
<dbReference type="GO" id="GO:0005886">
    <property type="term" value="C:plasma membrane"/>
    <property type="evidence" value="ECO:0007669"/>
    <property type="project" value="TreeGrafter"/>
</dbReference>
<evidence type="ECO:0000256" key="1">
    <source>
        <dbReference type="ARBA" id="ARBA00004141"/>
    </source>
</evidence>
<evidence type="ECO:0000313" key="9">
    <source>
        <dbReference type="Proteomes" id="UP001153712"/>
    </source>
</evidence>
<comment type="similarity">
    <text evidence="2">Belongs to the SLC29A/ENT transporter (TC 2.A.57) family.</text>
</comment>
<comment type="subcellular location">
    <subcellularLocation>
        <location evidence="1">Membrane</location>
        <topology evidence="1">Multi-pass membrane protein</topology>
    </subcellularLocation>
</comment>
<proteinExistence type="inferred from homology"/>
<dbReference type="PANTHER" id="PTHR10332:SF88">
    <property type="entry name" value="EQUILIBRATIVE NUCLEOSIDE TRANSPORTER 1, ISOFORM A"/>
    <property type="match status" value="1"/>
</dbReference>
<evidence type="ECO:0000313" key="8">
    <source>
        <dbReference type="EMBL" id="CAG9865092.1"/>
    </source>
</evidence>
<reference evidence="8" key="1">
    <citation type="submission" date="2022-01" db="EMBL/GenBank/DDBJ databases">
        <authorList>
            <person name="King R."/>
        </authorList>
    </citation>
    <scope>NUCLEOTIDE SEQUENCE</scope>
</reference>
<dbReference type="OrthoDB" id="6699522at2759"/>
<feature type="transmembrane region" description="Helical" evidence="7">
    <location>
        <begin position="413"/>
        <end position="436"/>
    </location>
</feature>
<feature type="transmembrane region" description="Helical" evidence="7">
    <location>
        <begin position="39"/>
        <end position="61"/>
    </location>
</feature>